<evidence type="ECO:0000313" key="2">
    <source>
        <dbReference type="EMBL" id="RDU47780.1"/>
    </source>
</evidence>
<proteinExistence type="predicted"/>
<evidence type="ECO:0008006" key="5">
    <source>
        <dbReference type="Google" id="ProtNLM"/>
    </source>
</evidence>
<name>A0A3D8HAL9_9BACT</name>
<keyword evidence="4" id="KW-1185">Reference proteome</keyword>
<accession>A0A3D8HAL9</accession>
<dbReference type="RefSeq" id="WP_115500995.1">
    <property type="nucleotide sequence ID" value="NZ_JACRTI010000061.1"/>
</dbReference>
<reference evidence="1 4" key="2">
    <citation type="submission" date="2020-08" db="EMBL/GenBank/DDBJ databases">
        <title>Genome public.</title>
        <authorList>
            <person name="Liu C."/>
            <person name="Sun Q."/>
        </authorList>
    </citation>
    <scope>NUCLEOTIDE SEQUENCE [LARGE SCALE GENOMIC DNA]</scope>
    <source>
        <strain evidence="1 4">426_9</strain>
    </source>
</reference>
<evidence type="ECO:0000313" key="1">
    <source>
        <dbReference type="EMBL" id="MBC8603503.1"/>
    </source>
</evidence>
<dbReference type="Gene3D" id="2.60.40.3690">
    <property type="match status" value="1"/>
</dbReference>
<dbReference type="AlphaFoldDB" id="A0A3D8HAL9"/>
<dbReference type="EMBL" id="JACRTI010000061">
    <property type="protein sequence ID" value="MBC8603503.1"/>
    <property type="molecule type" value="Genomic_DNA"/>
</dbReference>
<dbReference type="Proteomes" id="UP000629596">
    <property type="component" value="Unassembled WGS sequence"/>
</dbReference>
<evidence type="ECO:0000313" key="3">
    <source>
        <dbReference type="Proteomes" id="UP000256321"/>
    </source>
</evidence>
<dbReference type="PROSITE" id="PS51257">
    <property type="entry name" value="PROKAR_LIPOPROTEIN"/>
    <property type="match status" value="1"/>
</dbReference>
<dbReference type="Proteomes" id="UP000256321">
    <property type="component" value="Unassembled WGS sequence"/>
</dbReference>
<protein>
    <recommendedName>
        <fullName evidence="5">Major fimbrial subunit protein N-terminal domain-containing protein</fullName>
    </recommendedName>
</protein>
<reference evidence="2 3" key="1">
    <citation type="submission" date="2018-07" db="EMBL/GenBank/DDBJ databases">
        <title>Parabacteroides acidifaciens nov. sp., isolated from human feces.</title>
        <authorList>
            <person name="Wang Y.J."/>
        </authorList>
    </citation>
    <scope>NUCLEOTIDE SEQUENCE [LARGE SCALE GENOMIC DNA]</scope>
    <source>
        <strain evidence="2 3">426-9</strain>
    </source>
</reference>
<gene>
    <name evidence="2" type="ORF">DWU89_17890</name>
    <name evidence="1" type="ORF">H8784_17475</name>
</gene>
<sequence>MKLRNFMYATMIACAFASCSKDDVIEGGQEPVAKAGSITISVKSKAQTKALASDAENTTGTVALYLYKKTGTSAPFTYTLIDSHDLNNTTETSWTIEELEAGTYTCFGYANMSGATIADPTKPENVVVEITGAISESAIPMSGFGEATLSGGGSAECIVNLIRNAARIDLVSVSLGMAYRDVDKYPTGTAYFQYKGVSVNNVPTSYKADHTMAVTEPMKYWGGYPTTAGFGIVTDVQKDFYVTAKTYDAIEQAFDKDQNTPDDETFVAIPSFTKVSYYVLPNSSSNKTTLLIAGAFSATSNPMSDSWYPITVGLSDDDNTLTDADGNPISGTGSIEANKIYEISAIVAGPGKGSTGGDKPKIIVKTNVLDWSKVKQTSVIK</sequence>
<organism evidence="2 3">
    <name type="scientific">Parabacteroides acidifaciens</name>
    <dbReference type="NCBI Taxonomy" id="2290935"/>
    <lineage>
        <taxon>Bacteria</taxon>
        <taxon>Pseudomonadati</taxon>
        <taxon>Bacteroidota</taxon>
        <taxon>Bacteroidia</taxon>
        <taxon>Bacteroidales</taxon>
        <taxon>Tannerellaceae</taxon>
        <taxon>Parabacteroides</taxon>
    </lineage>
</organism>
<dbReference type="EMBL" id="QREV01000061">
    <property type="protein sequence ID" value="RDU47780.1"/>
    <property type="molecule type" value="Genomic_DNA"/>
</dbReference>
<comment type="caution">
    <text evidence="2">The sequence shown here is derived from an EMBL/GenBank/DDBJ whole genome shotgun (WGS) entry which is preliminary data.</text>
</comment>
<evidence type="ECO:0000313" key="4">
    <source>
        <dbReference type="Proteomes" id="UP000629596"/>
    </source>
</evidence>